<name>A0A1Y1V1N4_9FUNG</name>
<dbReference type="Pfam" id="PF00762">
    <property type="entry name" value="Ferrochelatase"/>
    <property type="match status" value="1"/>
</dbReference>
<dbReference type="InterPro" id="IPR019772">
    <property type="entry name" value="Ferrochelatase_AS"/>
</dbReference>
<evidence type="ECO:0000256" key="5">
    <source>
        <dbReference type="ARBA" id="ARBA00023239"/>
    </source>
</evidence>
<comment type="caution">
    <text evidence="9">The sequence shown here is derived from an EMBL/GenBank/DDBJ whole genome shotgun (WGS) entry which is preliminary data.</text>
</comment>
<comment type="function">
    <text evidence="7">Catalyzes the ferrous insertion into protoporphyrin IX.</text>
</comment>
<comment type="pathway">
    <text evidence="1 7">Porphyrin-containing compound metabolism; protoheme biosynthesis; protoheme from protoporphyrin-IX: step 1/1.</text>
</comment>
<dbReference type="SUPFAM" id="SSF53800">
    <property type="entry name" value="Chelatase"/>
    <property type="match status" value="1"/>
</dbReference>
<reference evidence="9 10" key="1">
    <citation type="submission" date="2016-08" db="EMBL/GenBank/DDBJ databases">
        <title>Genomes of anaerobic fungi encode conserved fungal cellulosomes for biomass hydrolysis.</title>
        <authorList>
            <consortium name="DOE Joint Genome Institute"/>
            <person name="Haitjema C.H."/>
            <person name="Gilmore S.P."/>
            <person name="Henske J.K."/>
            <person name="Solomon K.V."/>
            <person name="De Groot R."/>
            <person name="Kuo A."/>
            <person name="Mondo S.J."/>
            <person name="Salamov A.A."/>
            <person name="Labutti K."/>
            <person name="Zhao Z."/>
            <person name="Chiniquy J."/>
            <person name="Barry K."/>
            <person name="Brewer H.M."/>
            <person name="Purvine S.O."/>
            <person name="Wright A.T."/>
            <person name="Boxma B."/>
            <person name="Van Alen T."/>
            <person name="Hackstein J.H."/>
            <person name="Baker S.E."/>
            <person name="Grigoriev I.V."/>
            <person name="O'Malley M.A."/>
        </authorList>
    </citation>
    <scope>NUCLEOTIDE SEQUENCE [LARGE SCALE GENOMIC DNA]</scope>
    <source>
        <strain evidence="10">finn</strain>
    </source>
</reference>
<dbReference type="CDD" id="cd03411">
    <property type="entry name" value="Ferrochelatase_N"/>
    <property type="match status" value="1"/>
</dbReference>
<comment type="similarity">
    <text evidence="2 7">Belongs to the ferrochelatase family.</text>
</comment>
<dbReference type="OrthoDB" id="1323at2759"/>
<evidence type="ECO:0000256" key="3">
    <source>
        <dbReference type="ARBA" id="ARBA00023004"/>
    </source>
</evidence>
<dbReference type="PROSITE" id="PS00534">
    <property type="entry name" value="FERROCHELATASE"/>
    <property type="match status" value="1"/>
</dbReference>
<keyword evidence="8" id="KW-0472">Membrane</keyword>
<evidence type="ECO:0000256" key="4">
    <source>
        <dbReference type="ARBA" id="ARBA00023133"/>
    </source>
</evidence>
<dbReference type="InterPro" id="IPR001015">
    <property type="entry name" value="Ferrochelatase"/>
</dbReference>
<keyword evidence="4 7" id="KW-0350">Heme biosynthesis</keyword>
<evidence type="ECO:0000256" key="2">
    <source>
        <dbReference type="ARBA" id="ARBA00007718"/>
    </source>
</evidence>
<dbReference type="GO" id="GO:0005743">
    <property type="term" value="C:mitochondrial inner membrane"/>
    <property type="evidence" value="ECO:0007669"/>
    <property type="project" value="UniProtKB-SubCell"/>
</dbReference>
<dbReference type="GO" id="GO:0006783">
    <property type="term" value="P:heme biosynthetic process"/>
    <property type="evidence" value="ECO:0007669"/>
    <property type="project" value="UniProtKB-UniRule"/>
</dbReference>
<comment type="catalytic activity">
    <reaction evidence="7">
        <text>heme b + 2 H(+) = protoporphyrin IX + Fe(2+)</text>
        <dbReference type="Rhea" id="RHEA:22584"/>
        <dbReference type="ChEBI" id="CHEBI:15378"/>
        <dbReference type="ChEBI" id="CHEBI:29033"/>
        <dbReference type="ChEBI" id="CHEBI:57306"/>
        <dbReference type="ChEBI" id="CHEBI:60344"/>
        <dbReference type="EC" id="4.98.1.1"/>
    </reaction>
</comment>
<keyword evidence="3 7" id="KW-0408">Iron</keyword>
<dbReference type="Gene3D" id="3.40.50.1400">
    <property type="match status" value="2"/>
</dbReference>
<dbReference type="PANTHER" id="PTHR11108">
    <property type="entry name" value="FERROCHELATASE"/>
    <property type="match status" value="1"/>
</dbReference>
<dbReference type="HAMAP" id="MF_00323">
    <property type="entry name" value="Ferrochelatase"/>
    <property type="match status" value="1"/>
</dbReference>
<protein>
    <recommendedName>
        <fullName evidence="7">Ferrochelatase</fullName>
        <ecNumber evidence="7">4.98.1.1</ecNumber>
    </recommendedName>
</protein>
<comment type="subcellular location">
    <subcellularLocation>
        <location evidence="7">Mitochondrion inner membrane</location>
    </subcellularLocation>
</comment>
<gene>
    <name evidence="9" type="ORF">BCR36DRAFT_127284</name>
</gene>
<dbReference type="PANTHER" id="PTHR11108:SF1">
    <property type="entry name" value="FERROCHELATASE, MITOCHONDRIAL"/>
    <property type="match status" value="1"/>
</dbReference>
<keyword evidence="8" id="KW-1133">Transmembrane helix</keyword>
<evidence type="ECO:0000313" key="9">
    <source>
        <dbReference type="EMBL" id="ORX44555.1"/>
    </source>
</evidence>
<dbReference type="Proteomes" id="UP000193719">
    <property type="component" value="Unassembled WGS sequence"/>
</dbReference>
<dbReference type="UniPathway" id="UPA00252">
    <property type="reaction ID" value="UER00325"/>
</dbReference>
<dbReference type="InterPro" id="IPR033659">
    <property type="entry name" value="Ferrochelatase_N"/>
</dbReference>
<dbReference type="STRING" id="1754191.A0A1Y1V1N4"/>
<dbReference type="EMBL" id="MCFH01000045">
    <property type="protein sequence ID" value="ORX44555.1"/>
    <property type="molecule type" value="Genomic_DNA"/>
</dbReference>
<proteinExistence type="inferred from homology"/>
<organism evidence="9 10">
    <name type="scientific">Piromyces finnis</name>
    <dbReference type="NCBI Taxonomy" id="1754191"/>
    <lineage>
        <taxon>Eukaryota</taxon>
        <taxon>Fungi</taxon>
        <taxon>Fungi incertae sedis</taxon>
        <taxon>Chytridiomycota</taxon>
        <taxon>Chytridiomycota incertae sedis</taxon>
        <taxon>Neocallimastigomycetes</taxon>
        <taxon>Neocallimastigales</taxon>
        <taxon>Neocallimastigaceae</taxon>
        <taxon>Piromyces</taxon>
    </lineage>
</organism>
<keyword evidence="10" id="KW-1185">Reference proteome</keyword>
<keyword evidence="6 7" id="KW-0627">Porphyrin biosynthesis</keyword>
<evidence type="ECO:0000313" key="10">
    <source>
        <dbReference type="Proteomes" id="UP000193719"/>
    </source>
</evidence>
<evidence type="ECO:0000256" key="6">
    <source>
        <dbReference type="ARBA" id="ARBA00023244"/>
    </source>
</evidence>
<evidence type="ECO:0000256" key="1">
    <source>
        <dbReference type="ARBA" id="ARBA00004943"/>
    </source>
</evidence>
<evidence type="ECO:0000256" key="8">
    <source>
        <dbReference type="SAM" id="Phobius"/>
    </source>
</evidence>
<keyword evidence="7" id="KW-0496">Mitochondrion</keyword>
<reference evidence="9 10" key="2">
    <citation type="submission" date="2016-08" db="EMBL/GenBank/DDBJ databases">
        <title>Pervasive Adenine N6-methylation of Active Genes in Fungi.</title>
        <authorList>
            <consortium name="DOE Joint Genome Institute"/>
            <person name="Mondo S.J."/>
            <person name="Dannebaum R.O."/>
            <person name="Kuo R.C."/>
            <person name="Labutti K."/>
            <person name="Haridas S."/>
            <person name="Kuo A."/>
            <person name="Salamov A."/>
            <person name="Ahrendt S.R."/>
            <person name="Lipzen A."/>
            <person name="Sullivan W."/>
            <person name="Andreopoulos W.B."/>
            <person name="Clum A."/>
            <person name="Lindquist E."/>
            <person name="Daum C."/>
            <person name="Ramamoorthy G.K."/>
            <person name="Gryganskyi A."/>
            <person name="Culley D."/>
            <person name="Magnuson J.K."/>
            <person name="James T.Y."/>
            <person name="O'Malley M.A."/>
            <person name="Stajich J.E."/>
            <person name="Spatafora J.W."/>
            <person name="Visel A."/>
            <person name="Grigoriev I.V."/>
        </authorList>
    </citation>
    <scope>NUCLEOTIDE SEQUENCE [LARGE SCALE GENOMIC DNA]</scope>
    <source>
        <strain evidence="10">finn</strain>
    </source>
</reference>
<dbReference type="EC" id="4.98.1.1" evidence="7"/>
<keyword evidence="8" id="KW-0812">Transmembrane</keyword>
<accession>A0A1Y1V1N4</accession>
<feature type="transmembrane region" description="Helical" evidence="8">
    <location>
        <begin position="404"/>
        <end position="423"/>
    </location>
</feature>
<evidence type="ECO:0000256" key="7">
    <source>
        <dbReference type="RuleBase" id="RU000607"/>
    </source>
</evidence>
<dbReference type="InterPro" id="IPR033644">
    <property type="entry name" value="Ferrochelatase_C"/>
</dbReference>
<dbReference type="NCBIfam" id="TIGR00109">
    <property type="entry name" value="hemH"/>
    <property type="match status" value="1"/>
</dbReference>
<dbReference type="CDD" id="cd00419">
    <property type="entry name" value="Ferrochelatase_C"/>
    <property type="match status" value="1"/>
</dbReference>
<keyword evidence="7" id="KW-0999">Mitochondrion inner membrane</keyword>
<dbReference type="GO" id="GO:0004325">
    <property type="term" value="F:ferrochelatase activity"/>
    <property type="evidence" value="ECO:0007669"/>
    <property type="project" value="UniProtKB-UniRule"/>
</dbReference>
<sequence length="431" mass="50189">MRKKYIDENGKLHRRKPKTGILLLNIGSSKSEFHTRNYLTKMFTDKDIIQLPCQSILGRFIAFMITKRSIRKHQLIGGFDYVNYWTNIQAEMLGEYLDYHSPDTAPHIVLHCQRYSEPTADEAIQRLLKSGVKFCVAFPLYPQYSMTTTLSSLKNLDKAIDLYDSQGKIKWSVIQSFNSHSAYLKLIADCILSTLNEFPKEERDKVNVIFSAHSLPLKVIEKGDLYKSEIKKNLRKVKEILNIPNPIYLSWQSQEGKNWLEPKTIDVIKSISYIEGYGNANIIVFPLSFVSDNVEILYDIDVLQADIAKKSGIKCFKRCESFNDNPQFIEALGSIFLDHLKLLHSDTNIENEDDLDDLDKYLNFALIDNNIKRYIDSSTDLKHRHFQNYDERRKKNLSFNNGNIIFFIVIISLFSIICLLRYFKNYDSFFM</sequence>
<keyword evidence="5 7" id="KW-0456">Lyase</keyword>
<dbReference type="AlphaFoldDB" id="A0A1Y1V1N4"/>